<dbReference type="PROSITE" id="PS00061">
    <property type="entry name" value="ADH_SHORT"/>
    <property type="match status" value="1"/>
</dbReference>
<evidence type="ECO:0000256" key="9">
    <source>
        <dbReference type="ARBA" id="ARBA00023098"/>
    </source>
</evidence>
<keyword evidence="13" id="KW-1133">Transmembrane helix</keyword>
<sequence>MVSTSRTMIKSVSSLSYTSIAISLIIVILSTTVMGLFRKKFDPKGKYCYVTGGSTGLGYATAKRLLLQGADIAIVSQNPGRLATAEKSLAELAGPGQKVIAVAADLTKADESERALAEVIQKGGREVDMAFLCAGLSKPKWFLDTTTEELKRELDLSYWIQAWSVHALCRRMASHRVKGTIVMVGSFLGYTSFVGYSSYSSGKYALRGLADSLRNEMLLHDISIHYFAPAGIDTPGNAAEQEFKPAPTKKLEEGDKLQSADECAGHLFRGLERGYYQPTSYFITELMRLSSKGGVPGNNPILDTLYWLGGGIGMPIWVFAMDKIVKGFRKEVQGELEAKGFYKVPEPSRG</sequence>
<comment type="function">
    <text evidence="11">Catalyzes the reduction of 3'-oxosphinganine (3-ketodihydrosphingosine/KDS) to sphinganine (dihydrosphingosine/DHS), the second step of de novo sphingolipid biosynthesis.</text>
</comment>
<feature type="transmembrane region" description="Helical" evidence="13">
    <location>
        <begin position="180"/>
        <end position="199"/>
    </location>
</feature>
<dbReference type="Gene3D" id="3.40.50.720">
    <property type="entry name" value="NAD(P)-binding Rossmann-like Domain"/>
    <property type="match status" value="1"/>
</dbReference>
<dbReference type="Pfam" id="PF00106">
    <property type="entry name" value="adh_short"/>
    <property type="match status" value="1"/>
</dbReference>
<feature type="domain" description="Ketoreductase" evidence="14">
    <location>
        <begin position="50"/>
        <end position="230"/>
    </location>
</feature>
<comment type="caution">
    <text evidence="15">The sequence shown here is derived from an EMBL/GenBank/DDBJ whole genome shotgun (WGS) entry which is preliminary data.</text>
</comment>
<dbReference type="Proteomes" id="UP001182556">
    <property type="component" value="Unassembled WGS sequence"/>
</dbReference>
<dbReference type="InterPro" id="IPR057326">
    <property type="entry name" value="KR_dom"/>
</dbReference>
<accession>A0AAD9CV28</accession>
<dbReference type="SUPFAM" id="SSF51735">
    <property type="entry name" value="NAD(P)-binding Rossmann-fold domains"/>
    <property type="match status" value="1"/>
</dbReference>
<feature type="transmembrane region" description="Helical" evidence="13">
    <location>
        <begin position="15"/>
        <end position="37"/>
    </location>
</feature>
<evidence type="ECO:0000256" key="2">
    <source>
        <dbReference type="ARBA" id="ARBA00004760"/>
    </source>
</evidence>
<dbReference type="GO" id="GO:0000166">
    <property type="term" value="F:nucleotide binding"/>
    <property type="evidence" value="ECO:0007669"/>
    <property type="project" value="UniProtKB-KW"/>
</dbReference>
<comment type="subcellular location">
    <subcellularLocation>
        <location evidence="1">Endoplasmic reticulum</location>
    </subcellularLocation>
</comment>
<dbReference type="EC" id="1.1.1.102" evidence="10"/>
<dbReference type="InterPro" id="IPR045022">
    <property type="entry name" value="KDSR-like"/>
</dbReference>
<dbReference type="InterPro" id="IPR002347">
    <property type="entry name" value="SDR_fam"/>
</dbReference>
<dbReference type="InterPro" id="IPR036291">
    <property type="entry name" value="NAD(P)-bd_dom_sf"/>
</dbReference>
<evidence type="ECO:0000256" key="6">
    <source>
        <dbReference type="ARBA" id="ARBA00022857"/>
    </source>
</evidence>
<evidence type="ECO:0000256" key="8">
    <source>
        <dbReference type="ARBA" id="ARBA00023002"/>
    </source>
</evidence>
<keyword evidence="13" id="KW-0472">Membrane</keyword>
<comment type="pathway">
    <text evidence="3">Sphingolipid metabolism.</text>
</comment>
<dbReference type="EMBL" id="JAODAN010000012">
    <property type="protein sequence ID" value="KAK1921060.1"/>
    <property type="molecule type" value="Genomic_DNA"/>
</dbReference>
<evidence type="ECO:0000313" key="15">
    <source>
        <dbReference type="EMBL" id="KAK1921060.1"/>
    </source>
</evidence>
<dbReference type="SMART" id="SM00822">
    <property type="entry name" value="PKS_KR"/>
    <property type="match status" value="1"/>
</dbReference>
<proteinExistence type="predicted"/>
<comment type="catalytic activity">
    <reaction evidence="12">
        <text>sphinganine + NADP(+) = 3-oxosphinganine + NADPH + H(+)</text>
        <dbReference type="Rhea" id="RHEA:22640"/>
        <dbReference type="ChEBI" id="CHEBI:15378"/>
        <dbReference type="ChEBI" id="CHEBI:57783"/>
        <dbReference type="ChEBI" id="CHEBI:57817"/>
        <dbReference type="ChEBI" id="CHEBI:58299"/>
        <dbReference type="ChEBI" id="CHEBI:58349"/>
        <dbReference type="EC" id="1.1.1.102"/>
    </reaction>
    <physiologicalReaction direction="right-to-left" evidence="12">
        <dbReference type="Rhea" id="RHEA:22642"/>
    </physiologicalReaction>
</comment>
<keyword evidence="5" id="KW-0256">Endoplasmic reticulum</keyword>
<comment type="pathway">
    <text evidence="2">Lipid metabolism; sphingolipid metabolism.</text>
</comment>
<dbReference type="InterPro" id="IPR020904">
    <property type="entry name" value="Sc_DH/Rdtase_CS"/>
</dbReference>
<dbReference type="GO" id="GO:0006666">
    <property type="term" value="P:3-keto-sphinganine metabolic process"/>
    <property type="evidence" value="ECO:0007669"/>
    <property type="project" value="InterPro"/>
</dbReference>
<evidence type="ECO:0000256" key="4">
    <source>
        <dbReference type="ARBA" id="ARBA00022741"/>
    </source>
</evidence>
<dbReference type="GO" id="GO:0047560">
    <property type="term" value="F:3-dehydrosphinganine reductase activity"/>
    <property type="evidence" value="ECO:0007669"/>
    <property type="project" value="UniProtKB-EC"/>
</dbReference>
<protein>
    <recommendedName>
        <fullName evidence="10">3-dehydrosphinganine reductase</fullName>
        <ecNumber evidence="10">1.1.1.102</ecNumber>
    </recommendedName>
</protein>
<dbReference type="PANTHER" id="PTHR43550">
    <property type="entry name" value="3-KETODIHYDROSPHINGOSINE REDUCTASE"/>
    <property type="match status" value="1"/>
</dbReference>
<evidence type="ECO:0000256" key="3">
    <source>
        <dbReference type="ARBA" id="ARBA00004991"/>
    </source>
</evidence>
<name>A0AAD9CV28_PAPLA</name>
<evidence type="ECO:0000256" key="1">
    <source>
        <dbReference type="ARBA" id="ARBA00004240"/>
    </source>
</evidence>
<dbReference type="GO" id="GO:0030148">
    <property type="term" value="P:sphingolipid biosynthetic process"/>
    <property type="evidence" value="ECO:0007669"/>
    <property type="project" value="InterPro"/>
</dbReference>
<keyword evidence="8" id="KW-0560">Oxidoreductase</keyword>
<evidence type="ECO:0000256" key="11">
    <source>
        <dbReference type="ARBA" id="ARBA00044737"/>
    </source>
</evidence>
<keyword evidence="9" id="KW-0443">Lipid metabolism</keyword>
<evidence type="ECO:0000256" key="12">
    <source>
        <dbReference type="ARBA" id="ARBA00048930"/>
    </source>
</evidence>
<evidence type="ECO:0000259" key="14">
    <source>
        <dbReference type="SMART" id="SM00822"/>
    </source>
</evidence>
<evidence type="ECO:0000256" key="7">
    <source>
        <dbReference type="ARBA" id="ARBA00022919"/>
    </source>
</evidence>
<dbReference type="CDD" id="cd08939">
    <property type="entry name" value="KDSR-like_SDR_c"/>
    <property type="match status" value="1"/>
</dbReference>
<dbReference type="GO" id="GO:0005789">
    <property type="term" value="C:endoplasmic reticulum membrane"/>
    <property type="evidence" value="ECO:0007669"/>
    <property type="project" value="TreeGrafter"/>
</dbReference>
<organism evidence="15 16">
    <name type="scientific">Papiliotrema laurentii</name>
    <name type="common">Cryptococcus laurentii</name>
    <dbReference type="NCBI Taxonomy" id="5418"/>
    <lineage>
        <taxon>Eukaryota</taxon>
        <taxon>Fungi</taxon>
        <taxon>Dikarya</taxon>
        <taxon>Basidiomycota</taxon>
        <taxon>Agaricomycotina</taxon>
        <taxon>Tremellomycetes</taxon>
        <taxon>Tremellales</taxon>
        <taxon>Rhynchogastremaceae</taxon>
        <taxon>Papiliotrema</taxon>
    </lineage>
</organism>
<keyword evidence="16" id="KW-1185">Reference proteome</keyword>
<evidence type="ECO:0000256" key="10">
    <source>
        <dbReference type="ARBA" id="ARBA00026112"/>
    </source>
</evidence>
<keyword evidence="13" id="KW-0812">Transmembrane</keyword>
<keyword evidence="7" id="KW-0746">Sphingolipid metabolism</keyword>
<keyword evidence="4" id="KW-0547">Nucleotide-binding</keyword>
<dbReference type="AlphaFoldDB" id="A0AAD9CV28"/>
<gene>
    <name evidence="15" type="ORF">DB88DRAFT_502070</name>
</gene>
<reference evidence="15" key="1">
    <citation type="submission" date="2023-02" db="EMBL/GenBank/DDBJ databases">
        <title>Identification and recombinant expression of a fungal hydrolase from Papiliotrema laurentii that hydrolyzes apple cutin and clears colloidal polyester polyurethane.</title>
        <authorList>
            <consortium name="DOE Joint Genome Institute"/>
            <person name="Roman V.A."/>
            <person name="Bojanowski C."/>
            <person name="Crable B.R."/>
            <person name="Wagner D.N."/>
            <person name="Hung C.S."/>
            <person name="Nadeau L.J."/>
            <person name="Schratz L."/>
            <person name="Haridas S."/>
            <person name="Pangilinan J."/>
            <person name="Lipzen A."/>
            <person name="Na H."/>
            <person name="Yan M."/>
            <person name="Ng V."/>
            <person name="Grigoriev I.V."/>
            <person name="Spatafora J.W."/>
            <person name="Barlow D."/>
            <person name="Biffinger J."/>
            <person name="Kelley-Loughnane N."/>
            <person name="Varaljay V.A."/>
            <person name="Crookes-Goodson W.J."/>
        </authorList>
    </citation>
    <scope>NUCLEOTIDE SEQUENCE</scope>
    <source>
        <strain evidence="15">5307AH</strain>
    </source>
</reference>
<dbReference type="PANTHER" id="PTHR43550:SF3">
    <property type="entry name" value="3-KETODIHYDROSPHINGOSINE REDUCTASE"/>
    <property type="match status" value="1"/>
</dbReference>
<feature type="transmembrane region" description="Helical" evidence="13">
    <location>
        <begin position="304"/>
        <end position="320"/>
    </location>
</feature>
<keyword evidence="6" id="KW-0521">NADP</keyword>
<dbReference type="PRINTS" id="PR00081">
    <property type="entry name" value="GDHRDH"/>
</dbReference>
<evidence type="ECO:0000313" key="16">
    <source>
        <dbReference type="Proteomes" id="UP001182556"/>
    </source>
</evidence>
<evidence type="ECO:0000256" key="5">
    <source>
        <dbReference type="ARBA" id="ARBA00022824"/>
    </source>
</evidence>
<evidence type="ECO:0000256" key="13">
    <source>
        <dbReference type="SAM" id="Phobius"/>
    </source>
</evidence>